<organism evidence="1 2">
    <name type="scientific">Cronartium quercuum f. sp. fusiforme G11</name>
    <dbReference type="NCBI Taxonomy" id="708437"/>
    <lineage>
        <taxon>Eukaryota</taxon>
        <taxon>Fungi</taxon>
        <taxon>Dikarya</taxon>
        <taxon>Basidiomycota</taxon>
        <taxon>Pucciniomycotina</taxon>
        <taxon>Pucciniomycetes</taxon>
        <taxon>Pucciniales</taxon>
        <taxon>Coleosporiaceae</taxon>
        <taxon>Cronartium</taxon>
    </lineage>
</organism>
<proteinExistence type="predicted"/>
<comment type="caution">
    <text evidence="1">The sequence shown here is derived from an EMBL/GenBank/DDBJ whole genome shotgun (WGS) entry which is preliminary data.</text>
</comment>
<sequence>MLLLNQTSISSERVCPLRQLEMLQFWVTNLLNMRPQRDTFERSLVAIAIEDVGNPDAQPITVYLSTRRVSLSVEQVWTFGWLSPRGLISSELWVISLPVFLGFQATYEEAGERNSPQRTLGWPESGFLARLTDQWTIGLKNFKACKTHLRLTPEEQPTQKVVIL</sequence>
<protein>
    <submittedName>
        <fullName evidence="1">Uncharacterized protein</fullName>
    </submittedName>
</protein>
<keyword evidence="2" id="KW-1185">Reference proteome</keyword>
<accession>A0A9P6T575</accession>
<dbReference type="AlphaFoldDB" id="A0A9P6T575"/>
<evidence type="ECO:0000313" key="2">
    <source>
        <dbReference type="Proteomes" id="UP000886653"/>
    </source>
</evidence>
<reference evidence="1" key="1">
    <citation type="submission" date="2013-11" db="EMBL/GenBank/DDBJ databases">
        <title>Genome sequence of the fusiform rust pathogen reveals effectors for host alternation and coevolution with pine.</title>
        <authorList>
            <consortium name="DOE Joint Genome Institute"/>
            <person name="Smith K."/>
            <person name="Pendleton A."/>
            <person name="Kubisiak T."/>
            <person name="Anderson C."/>
            <person name="Salamov A."/>
            <person name="Aerts A."/>
            <person name="Riley R."/>
            <person name="Clum A."/>
            <person name="Lindquist E."/>
            <person name="Ence D."/>
            <person name="Campbell M."/>
            <person name="Kronenberg Z."/>
            <person name="Feau N."/>
            <person name="Dhillon B."/>
            <person name="Hamelin R."/>
            <person name="Burleigh J."/>
            <person name="Smith J."/>
            <person name="Yandell M."/>
            <person name="Nelson C."/>
            <person name="Grigoriev I."/>
            <person name="Davis J."/>
        </authorList>
    </citation>
    <scope>NUCLEOTIDE SEQUENCE</scope>
    <source>
        <strain evidence="1">G11</strain>
    </source>
</reference>
<evidence type="ECO:0000313" key="1">
    <source>
        <dbReference type="EMBL" id="KAG0139356.1"/>
    </source>
</evidence>
<dbReference type="Proteomes" id="UP000886653">
    <property type="component" value="Unassembled WGS sequence"/>
</dbReference>
<dbReference type="EMBL" id="MU167618">
    <property type="protein sequence ID" value="KAG0139356.1"/>
    <property type="molecule type" value="Genomic_DNA"/>
</dbReference>
<gene>
    <name evidence="1" type="ORF">CROQUDRAFT_101683</name>
</gene>
<name>A0A9P6T575_9BASI</name>